<organism evidence="2 3">
    <name type="scientific">Hominiventricola aquisgranensis</name>
    <dbReference type="NCBI Taxonomy" id="3133164"/>
    <lineage>
        <taxon>Bacteria</taxon>
        <taxon>Bacillati</taxon>
        <taxon>Bacillota</taxon>
        <taxon>Clostridia</taxon>
        <taxon>Lachnospirales</taxon>
        <taxon>Lachnospiraceae</taxon>
        <taxon>Hominiventricola</taxon>
    </lineage>
</organism>
<dbReference type="SMART" id="SM01058">
    <property type="entry name" value="CarD_TRCF"/>
    <property type="match status" value="1"/>
</dbReference>
<gene>
    <name evidence="2" type="ORF">WMO62_13270</name>
</gene>
<dbReference type="InterPro" id="IPR003711">
    <property type="entry name" value="CarD-like/TRCF_RID"/>
</dbReference>
<evidence type="ECO:0000313" key="3">
    <source>
        <dbReference type="Proteomes" id="UP001470288"/>
    </source>
</evidence>
<dbReference type="Proteomes" id="UP001470288">
    <property type="component" value="Unassembled WGS sequence"/>
</dbReference>
<dbReference type="Pfam" id="PF02559">
    <property type="entry name" value="CarD_TRCF_RID"/>
    <property type="match status" value="1"/>
</dbReference>
<dbReference type="InterPro" id="IPR036101">
    <property type="entry name" value="CarD-like/TRCF_RID_sf"/>
</dbReference>
<dbReference type="EMBL" id="JBBMFC010000028">
    <property type="protein sequence ID" value="MEQ2579781.1"/>
    <property type="molecule type" value="Genomic_DNA"/>
</dbReference>
<sequence length="174" mass="20510">MFEKGEYIVYGHNGICEVEDITHLNLSGVDKGKLYYVLAPLNKKESRIYYPVDREKDGRARRTITRAEAEQLLNEIPRIALIEVVNDKMREDIYKQTLYSGDCRNWVALIKTLFLRRQDRLRQGKRIASVDERYMKMAEEALYSEMAFALGKSKEEMEHFIIDYIENRQEMVCG</sequence>
<protein>
    <submittedName>
        <fullName evidence="2">CarD family transcriptional regulator</fullName>
    </submittedName>
</protein>
<reference evidence="2 3" key="1">
    <citation type="submission" date="2024-03" db="EMBL/GenBank/DDBJ databases">
        <title>Human intestinal bacterial collection.</title>
        <authorList>
            <person name="Pauvert C."/>
            <person name="Hitch T.C.A."/>
            <person name="Clavel T."/>
        </authorList>
    </citation>
    <scope>NUCLEOTIDE SEQUENCE [LARGE SCALE GENOMIC DNA]</scope>
    <source>
        <strain evidence="2 3">CLA-AA-H78B</strain>
    </source>
</reference>
<dbReference type="Gene3D" id="1.20.58.1290">
    <property type="entry name" value="CarD-like, C-terminal domain"/>
    <property type="match status" value="1"/>
</dbReference>
<proteinExistence type="predicted"/>
<keyword evidence="3" id="KW-1185">Reference proteome</keyword>
<name>A0ABV1I3M9_9FIRM</name>
<dbReference type="SUPFAM" id="SSF141259">
    <property type="entry name" value="CarD-like"/>
    <property type="match status" value="1"/>
</dbReference>
<accession>A0ABV1I3M9</accession>
<comment type="caution">
    <text evidence="2">The sequence shown here is derived from an EMBL/GenBank/DDBJ whole genome shotgun (WGS) entry which is preliminary data.</text>
</comment>
<feature type="domain" description="CarD-like/TRCF RNAP-interacting" evidence="1">
    <location>
        <begin position="1"/>
        <end position="114"/>
    </location>
</feature>
<dbReference type="Gene3D" id="2.40.10.170">
    <property type="match status" value="1"/>
</dbReference>
<evidence type="ECO:0000313" key="2">
    <source>
        <dbReference type="EMBL" id="MEQ2579781.1"/>
    </source>
</evidence>
<dbReference type="InterPro" id="IPR042215">
    <property type="entry name" value="CarD-like_C"/>
</dbReference>
<dbReference type="RefSeq" id="WP_349144947.1">
    <property type="nucleotide sequence ID" value="NZ_JBBMFC010000028.1"/>
</dbReference>
<evidence type="ECO:0000259" key="1">
    <source>
        <dbReference type="SMART" id="SM01058"/>
    </source>
</evidence>